<evidence type="ECO:0000313" key="1">
    <source>
        <dbReference type="EMBL" id="DAD93506.1"/>
    </source>
</evidence>
<name>A0A8S5NGR3_9CAUD</name>
<reference evidence="1" key="1">
    <citation type="journal article" date="2021" name="Proc. Natl. Acad. Sci. U.S.A.">
        <title>A Catalog of Tens of Thousands of Viruses from Human Metagenomes Reveals Hidden Associations with Chronic Diseases.</title>
        <authorList>
            <person name="Tisza M.J."/>
            <person name="Buck C.B."/>
        </authorList>
    </citation>
    <scope>NUCLEOTIDE SEQUENCE</scope>
    <source>
        <strain evidence="1">Ct0wg9</strain>
    </source>
</reference>
<proteinExistence type="predicted"/>
<protein>
    <submittedName>
        <fullName evidence="1">Uncharacterized protein</fullName>
    </submittedName>
</protein>
<accession>A0A8S5NGR3</accession>
<dbReference type="EMBL" id="BK015160">
    <property type="protein sequence ID" value="DAD93506.1"/>
    <property type="molecule type" value="Genomic_DNA"/>
</dbReference>
<organism evidence="1">
    <name type="scientific">Myoviridae sp. ct0wg9</name>
    <dbReference type="NCBI Taxonomy" id="2826600"/>
    <lineage>
        <taxon>Viruses</taxon>
        <taxon>Duplodnaviria</taxon>
        <taxon>Heunggongvirae</taxon>
        <taxon>Uroviricota</taxon>
        <taxon>Caudoviricetes</taxon>
    </lineage>
</organism>
<sequence>MDFKLLITTKMLMDVLSAGKSSAEFVGEKAEAKVRVGSRIFWYLPKIEKYLKENASDDGRLK</sequence>